<dbReference type="Pfam" id="PF25873">
    <property type="entry name" value="WHD_MalT"/>
    <property type="match status" value="1"/>
</dbReference>
<dbReference type="GO" id="GO:0003677">
    <property type="term" value="F:DNA binding"/>
    <property type="evidence" value="ECO:0007669"/>
    <property type="project" value="UniProtKB-KW"/>
</dbReference>
<dbReference type="InterPro" id="IPR000792">
    <property type="entry name" value="Tscrpt_reg_LuxR_C"/>
</dbReference>
<dbReference type="Pfam" id="PF17874">
    <property type="entry name" value="TPR_MalT"/>
    <property type="match status" value="1"/>
</dbReference>
<dbReference type="Pfam" id="PF00196">
    <property type="entry name" value="GerE"/>
    <property type="match status" value="1"/>
</dbReference>
<feature type="domain" description="HTH luxR-type" evidence="4">
    <location>
        <begin position="826"/>
        <end position="891"/>
    </location>
</feature>
<reference evidence="5 6" key="1">
    <citation type="submission" date="2018-08" db="EMBL/GenBank/DDBJ databases">
        <title>Genomic Encyclopedia of Type Strains, Phase IV (KMG-IV): sequencing the most valuable type-strain genomes for metagenomic binning, comparative biology and taxonomic classification.</title>
        <authorList>
            <person name="Goeker M."/>
        </authorList>
    </citation>
    <scope>NUCLEOTIDE SEQUENCE [LARGE SCALE GENOMIC DNA]</scope>
    <source>
        <strain evidence="5 6">DSM 23923</strain>
    </source>
</reference>
<sequence length="894" mass="102869">MNTNANLLQTKFFYPKLPDRAIRRWRLTAALEENLKNRITLISAPAGFGKTSLLADWIQEYAHQPAWLTLDESDNDPMHFLDYVVQALLKYPSEELKSEINEHLLSTKFGPMQRLDILLNCLCEANAQVILVLDDYQHIHLSAVHDTLNYIIENLPPNVHLILATRCDPPLNLANWRAKAFLYEIRQSDLCFTDAEASAFFSHSLPFELERSELNALNAKIEGWAAGMQLAVNAMSKQKNKRDLEQFIESFKGTNRYVLEYLMEEVIKNQPAEIIEMLFYTSLLDRFCAPLCDFVLQRSDSRKIIDYLERNNLFIISLDDNDEWYRYHRLFTDLLQSQFANQDAEKVIDFHRAASLWFERNGHYAEAIDQRFLAGDTDQAALLIQDQGIEVLKRSEFFTFARWIERLPESFLYANPKLCAYYAIAMILEGRPYNETQKILHIMENLKDENEFDHSIVQVLISLIQGNFLEAIRMIGTIKALPEHEDEILQGLIEIVQSLIYEGNLESMLHQLEETHEKAQTSGNLAIAITSLSFMGDIYKTQGRLNKAWDIFQHALDLAYIGEEAYVSAGSTAFIGLGEILYKWNRLPEAEEALKTSLSLSKDWEILHFFSGLTSLARVQVAQNKFKDAQNSMRKAEELAERFDTTELDDFVVGCRIIQLKILMGQEISNSDLKHLEQSPISATDQSGNSLLLSKLFLMDIQEYTYAWALLRKNNYEKAIIHTKELLARAEHTHLDDFIIQYDVLLAVAYHKLNQHREALKYLGVALRKAKKENQIRVFLEQGPDIINLLYDAIENHIEEIFAGSLLALFPQMEIKAQKNKLQEVNGEIIEALTAREAEIIQLIAQGLSNQEIAYRLHLSISTIKVHIYNIFRKLNVHNRTQAVAKAQTLSIIS</sequence>
<evidence type="ECO:0000256" key="2">
    <source>
        <dbReference type="ARBA" id="ARBA00023125"/>
    </source>
</evidence>
<keyword evidence="2" id="KW-0238">DNA-binding</keyword>
<dbReference type="InterPro" id="IPR027417">
    <property type="entry name" value="P-loop_NTPase"/>
</dbReference>
<dbReference type="InterPro" id="IPR036388">
    <property type="entry name" value="WH-like_DNA-bd_sf"/>
</dbReference>
<dbReference type="SUPFAM" id="SSF52540">
    <property type="entry name" value="P-loop containing nucleoside triphosphate hydrolases"/>
    <property type="match status" value="1"/>
</dbReference>
<dbReference type="OrthoDB" id="1137593at2"/>
<dbReference type="InterPro" id="IPR041617">
    <property type="entry name" value="TPR_MalT"/>
</dbReference>
<dbReference type="Gene3D" id="3.40.50.300">
    <property type="entry name" value="P-loop containing nucleotide triphosphate hydrolases"/>
    <property type="match status" value="1"/>
</dbReference>
<comment type="caution">
    <text evidence="5">The sequence shown here is derived from an EMBL/GenBank/DDBJ whole genome shotgun (WGS) entry which is preliminary data.</text>
</comment>
<dbReference type="InterPro" id="IPR019734">
    <property type="entry name" value="TPR_rpt"/>
</dbReference>
<dbReference type="PANTHER" id="PTHR44688">
    <property type="entry name" value="DNA-BINDING TRANSCRIPTIONAL ACTIVATOR DEVR_DOSR"/>
    <property type="match status" value="1"/>
</dbReference>
<dbReference type="AlphaFoldDB" id="A0A3E0AHX5"/>
<evidence type="ECO:0000313" key="5">
    <source>
        <dbReference type="EMBL" id="REG11267.1"/>
    </source>
</evidence>
<dbReference type="InterPro" id="IPR011990">
    <property type="entry name" value="TPR-like_helical_dom_sf"/>
</dbReference>
<dbReference type="PROSITE" id="PS00622">
    <property type="entry name" value="HTH_LUXR_1"/>
    <property type="match status" value="1"/>
</dbReference>
<dbReference type="PROSITE" id="PS50043">
    <property type="entry name" value="HTH_LUXR_2"/>
    <property type="match status" value="1"/>
</dbReference>
<evidence type="ECO:0000313" key="6">
    <source>
        <dbReference type="Proteomes" id="UP000256388"/>
    </source>
</evidence>
<dbReference type="Proteomes" id="UP000256388">
    <property type="component" value="Unassembled WGS sequence"/>
</dbReference>
<organism evidence="5 6">
    <name type="scientific">Pelolinea submarina</name>
    <dbReference type="NCBI Taxonomy" id="913107"/>
    <lineage>
        <taxon>Bacteria</taxon>
        <taxon>Bacillati</taxon>
        <taxon>Chloroflexota</taxon>
        <taxon>Anaerolineae</taxon>
        <taxon>Anaerolineales</taxon>
        <taxon>Anaerolineaceae</taxon>
        <taxon>Pelolinea</taxon>
    </lineage>
</organism>
<dbReference type="EMBL" id="QUMS01000001">
    <property type="protein sequence ID" value="REG11267.1"/>
    <property type="molecule type" value="Genomic_DNA"/>
</dbReference>
<dbReference type="Gene3D" id="1.10.10.10">
    <property type="entry name" value="Winged helix-like DNA-binding domain superfamily/Winged helix DNA-binding domain"/>
    <property type="match status" value="1"/>
</dbReference>
<proteinExistence type="predicted"/>
<accession>A0A3E0AHX5</accession>
<evidence type="ECO:0000256" key="1">
    <source>
        <dbReference type="ARBA" id="ARBA00023015"/>
    </source>
</evidence>
<dbReference type="GO" id="GO:0006355">
    <property type="term" value="P:regulation of DNA-templated transcription"/>
    <property type="evidence" value="ECO:0007669"/>
    <property type="project" value="InterPro"/>
</dbReference>
<dbReference type="SMART" id="SM00421">
    <property type="entry name" value="HTH_LUXR"/>
    <property type="match status" value="1"/>
</dbReference>
<keyword evidence="6" id="KW-1185">Reference proteome</keyword>
<evidence type="ECO:0000259" key="4">
    <source>
        <dbReference type="PROSITE" id="PS50043"/>
    </source>
</evidence>
<dbReference type="SUPFAM" id="SSF48452">
    <property type="entry name" value="TPR-like"/>
    <property type="match status" value="1"/>
</dbReference>
<dbReference type="RefSeq" id="WP_116224405.1">
    <property type="nucleotide sequence ID" value="NZ_AP018437.1"/>
</dbReference>
<dbReference type="PRINTS" id="PR00038">
    <property type="entry name" value="HTHLUXR"/>
</dbReference>
<dbReference type="PANTHER" id="PTHR44688:SF16">
    <property type="entry name" value="DNA-BINDING TRANSCRIPTIONAL ACTIVATOR DEVR_DOSR"/>
    <property type="match status" value="1"/>
</dbReference>
<keyword evidence="3" id="KW-0804">Transcription</keyword>
<name>A0A3E0AHX5_9CHLR</name>
<gene>
    <name evidence="5" type="ORF">DFR64_1145</name>
</gene>
<dbReference type="CDD" id="cd06170">
    <property type="entry name" value="LuxR_C_like"/>
    <property type="match status" value="1"/>
</dbReference>
<dbReference type="Gene3D" id="1.25.40.10">
    <property type="entry name" value="Tetratricopeptide repeat domain"/>
    <property type="match status" value="1"/>
</dbReference>
<evidence type="ECO:0000256" key="3">
    <source>
        <dbReference type="ARBA" id="ARBA00023163"/>
    </source>
</evidence>
<dbReference type="SUPFAM" id="SSF46894">
    <property type="entry name" value="C-terminal effector domain of the bipartite response regulators"/>
    <property type="match status" value="1"/>
</dbReference>
<dbReference type="InterPro" id="IPR059106">
    <property type="entry name" value="WHD_MalT"/>
</dbReference>
<dbReference type="InterPro" id="IPR016032">
    <property type="entry name" value="Sig_transdc_resp-reg_C-effctor"/>
</dbReference>
<dbReference type="SMART" id="SM00028">
    <property type="entry name" value="TPR"/>
    <property type="match status" value="4"/>
</dbReference>
<keyword evidence="1" id="KW-0805">Transcription regulation</keyword>
<protein>
    <submittedName>
        <fullName evidence="5">LuxR family maltose regulon positive regulatory protein</fullName>
    </submittedName>
</protein>